<keyword evidence="3" id="KW-1185">Reference proteome</keyword>
<protein>
    <submittedName>
        <fullName evidence="2">Transposase IS200-like protein</fullName>
    </submittedName>
</protein>
<dbReference type="Pfam" id="PF01797">
    <property type="entry name" value="Y1_Tnp"/>
    <property type="match status" value="1"/>
</dbReference>
<dbReference type="SUPFAM" id="SSF143422">
    <property type="entry name" value="Transposase IS200-like"/>
    <property type="match status" value="1"/>
</dbReference>
<evidence type="ECO:0000259" key="1">
    <source>
        <dbReference type="SMART" id="SM01321"/>
    </source>
</evidence>
<evidence type="ECO:0000313" key="3">
    <source>
        <dbReference type="Proteomes" id="UP000007486"/>
    </source>
</evidence>
<dbReference type="RefSeq" id="WP_013618578.1">
    <property type="nucleotide sequence ID" value="NC_015164.1"/>
</dbReference>
<dbReference type="EMBL" id="CP002530">
    <property type="protein sequence ID" value="ADY37204.1"/>
    <property type="molecule type" value="Genomic_DNA"/>
</dbReference>
<reference evidence="2 3" key="1">
    <citation type="journal article" date="2011" name="Stand. Genomic Sci.">
        <title>Complete genome sequence of Bacteroides salanitronis type strain (BL78).</title>
        <authorList>
            <person name="Gronow S."/>
            <person name="Held B."/>
            <person name="Lucas S."/>
            <person name="Lapidus A."/>
            <person name="Del Rio T.G."/>
            <person name="Nolan M."/>
            <person name="Tice H."/>
            <person name="Deshpande S."/>
            <person name="Cheng J.F."/>
            <person name="Pitluck S."/>
            <person name="Liolios K."/>
            <person name="Pagani I."/>
            <person name="Ivanova N."/>
            <person name="Mavromatis K."/>
            <person name="Pati A."/>
            <person name="Tapia R."/>
            <person name="Han C."/>
            <person name="Goodwin L."/>
            <person name="Chen A."/>
            <person name="Palaniappan K."/>
            <person name="Land M."/>
            <person name="Hauser L."/>
            <person name="Chang Y.J."/>
            <person name="Jeffries C.D."/>
            <person name="Brambilla E.M."/>
            <person name="Rohde M."/>
            <person name="Goker M."/>
            <person name="Detter J.C."/>
            <person name="Woyke T."/>
            <person name="Bristow J."/>
            <person name="Markowitz V."/>
            <person name="Hugenholtz P."/>
            <person name="Kyrpides N.C."/>
            <person name="Klenk H.P."/>
            <person name="Eisen J.A."/>
        </authorList>
    </citation>
    <scope>NUCLEOTIDE SEQUENCE [LARGE SCALE GENOMIC DNA]</scope>
    <source>
        <strain evidence="2 3">DSM 18170</strain>
    </source>
</reference>
<dbReference type="NCBIfam" id="NF033573">
    <property type="entry name" value="transpos_IS200"/>
    <property type="match status" value="1"/>
</dbReference>
<dbReference type="SMART" id="SM01321">
    <property type="entry name" value="Y1_Tnp"/>
    <property type="match status" value="1"/>
</dbReference>
<name>F0QZT4_PHOSB</name>
<dbReference type="GO" id="GO:0006313">
    <property type="term" value="P:DNA transposition"/>
    <property type="evidence" value="ECO:0007669"/>
    <property type="project" value="InterPro"/>
</dbReference>
<dbReference type="STRING" id="667015.Bacsa_2671"/>
<dbReference type="KEGG" id="bsa:Bacsa_2671"/>
<accession>F0QZT4</accession>
<gene>
    <name evidence="2" type="ordered locus">Bacsa_2671</name>
</gene>
<dbReference type="eggNOG" id="COG1943">
    <property type="taxonomic scope" value="Bacteria"/>
</dbReference>
<sequence>MSYTNLIYHIVFRPRSSAPVISPGHAEGLYRYIWGFVKEKGAVLYRIGGMEDHVHMLVQLPASLSLSSFMHDLKLSAGAFMRSNADKFPRFDGWGKSYFAATVSMSGKDAVTQYIMNQREHHKRFDFREELLRLVRKNGIEMDERFFLAE</sequence>
<dbReference type="HOGENOM" id="CLU_101320_1_0_10"/>
<dbReference type="Proteomes" id="UP000007486">
    <property type="component" value="Chromosome"/>
</dbReference>
<dbReference type="PANTHER" id="PTHR33360">
    <property type="entry name" value="TRANSPOSASE FOR INSERTION SEQUENCE ELEMENT IS200"/>
    <property type="match status" value="1"/>
</dbReference>
<dbReference type="GO" id="GO:0003677">
    <property type="term" value="F:DNA binding"/>
    <property type="evidence" value="ECO:0007669"/>
    <property type="project" value="InterPro"/>
</dbReference>
<organism evidence="2 3">
    <name type="scientific">Phocaeicola salanitronis (strain DSM 18170 / JCM 13657 / CCUG 60908 / BL78)</name>
    <name type="common">Bacteroides salanitronis</name>
    <dbReference type="NCBI Taxonomy" id="667015"/>
    <lineage>
        <taxon>Bacteria</taxon>
        <taxon>Pseudomonadati</taxon>
        <taxon>Bacteroidota</taxon>
        <taxon>Bacteroidia</taxon>
        <taxon>Bacteroidales</taxon>
        <taxon>Bacteroidaceae</taxon>
        <taxon>Phocaeicola</taxon>
    </lineage>
</organism>
<feature type="domain" description="Transposase IS200-like" evidence="1">
    <location>
        <begin position="3"/>
        <end position="118"/>
    </location>
</feature>
<dbReference type="InterPro" id="IPR036515">
    <property type="entry name" value="Transposase_17_sf"/>
</dbReference>
<dbReference type="InterPro" id="IPR002686">
    <property type="entry name" value="Transposase_17"/>
</dbReference>
<dbReference type="Gene3D" id="3.30.70.1290">
    <property type="entry name" value="Transposase IS200-like"/>
    <property type="match status" value="1"/>
</dbReference>
<proteinExistence type="predicted"/>
<dbReference type="GO" id="GO:0004803">
    <property type="term" value="F:transposase activity"/>
    <property type="evidence" value="ECO:0007669"/>
    <property type="project" value="InterPro"/>
</dbReference>
<dbReference type="AlphaFoldDB" id="F0QZT4"/>
<evidence type="ECO:0000313" key="2">
    <source>
        <dbReference type="EMBL" id="ADY37204.1"/>
    </source>
</evidence>
<dbReference type="OrthoDB" id="9797997at2"/>
<dbReference type="PANTHER" id="PTHR33360:SF2">
    <property type="entry name" value="TRANSPOSASE FOR INSERTION SEQUENCE ELEMENT IS200"/>
    <property type="match status" value="1"/>
</dbReference>